<dbReference type="SUPFAM" id="SSF50475">
    <property type="entry name" value="FMN-binding split barrel"/>
    <property type="match status" value="2"/>
</dbReference>
<dbReference type="InterPro" id="IPR000659">
    <property type="entry name" value="Pyridox_Oxase"/>
</dbReference>
<protein>
    <recommendedName>
        <fullName evidence="4">pyridoxal 5'-phosphate synthase</fullName>
        <ecNumber evidence="4">1.4.3.5</ecNumber>
    </recommendedName>
</protein>
<evidence type="ECO:0000256" key="5">
    <source>
        <dbReference type="ARBA" id="ARBA00022630"/>
    </source>
</evidence>
<reference evidence="8 9" key="1">
    <citation type="journal article" date="2007" name="Nature">
        <title>Evolution of genes and genomes on the Drosophila phylogeny.</title>
        <authorList>
            <consortium name="Drosophila 12 Genomes Consortium"/>
            <person name="Clark A.G."/>
            <person name="Eisen M.B."/>
            <person name="Smith D.R."/>
            <person name="Bergman C.M."/>
            <person name="Oliver B."/>
            <person name="Markow T.A."/>
            <person name="Kaufman T.C."/>
            <person name="Kellis M."/>
            <person name="Gelbart W."/>
            <person name="Iyer V.N."/>
            <person name="Pollard D.A."/>
            <person name="Sackton T.B."/>
            <person name="Larracuente A.M."/>
            <person name="Singh N.D."/>
            <person name="Abad J.P."/>
            <person name="Abt D.N."/>
            <person name="Adryan B."/>
            <person name="Aguade M."/>
            <person name="Akashi H."/>
            <person name="Anderson W.W."/>
            <person name="Aquadro C.F."/>
            <person name="Ardell D.H."/>
            <person name="Arguello R."/>
            <person name="Artieri C.G."/>
            <person name="Barbash D.A."/>
            <person name="Barker D."/>
            <person name="Barsanti P."/>
            <person name="Batterham P."/>
            <person name="Batzoglou S."/>
            <person name="Begun D."/>
            <person name="Bhutkar A."/>
            <person name="Blanco E."/>
            <person name="Bosak S.A."/>
            <person name="Bradley R.K."/>
            <person name="Brand A.D."/>
            <person name="Brent M.R."/>
            <person name="Brooks A.N."/>
            <person name="Brown R.H."/>
            <person name="Butlin R.K."/>
            <person name="Caggese C."/>
            <person name="Calvi B.R."/>
            <person name="Bernardo de Carvalho A."/>
            <person name="Caspi A."/>
            <person name="Castrezana S."/>
            <person name="Celniker S.E."/>
            <person name="Chang J.L."/>
            <person name="Chapple C."/>
            <person name="Chatterji S."/>
            <person name="Chinwalla A."/>
            <person name="Civetta A."/>
            <person name="Clifton S.W."/>
            <person name="Comeron J.M."/>
            <person name="Costello J.C."/>
            <person name="Coyne J.A."/>
            <person name="Daub J."/>
            <person name="David R.G."/>
            <person name="Delcher A.L."/>
            <person name="Delehaunty K."/>
            <person name="Do C.B."/>
            <person name="Ebling H."/>
            <person name="Edwards K."/>
            <person name="Eickbush T."/>
            <person name="Evans J.D."/>
            <person name="Filipski A."/>
            <person name="Findeiss S."/>
            <person name="Freyhult E."/>
            <person name="Fulton L."/>
            <person name="Fulton R."/>
            <person name="Garcia A.C."/>
            <person name="Gardiner A."/>
            <person name="Garfield D.A."/>
            <person name="Garvin B.E."/>
            <person name="Gibson G."/>
            <person name="Gilbert D."/>
            <person name="Gnerre S."/>
            <person name="Godfrey J."/>
            <person name="Good R."/>
            <person name="Gotea V."/>
            <person name="Gravely B."/>
            <person name="Greenberg A.J."/>
            <person name="Griffiths-Jones S."/>
            <person name="Gross S."/>
            <person name="Guigo R."/>
            <person name="Gustafson E.A."/>
            <person name="Haerty W."/>
            <person name="Hahn M.W."/>
            <person name="Halligan D.L."/>
            <person name="Halpern A.L."/>
            <person name="Halter G.M."/>
            <person name="Han M.V."/>
            <person name="Heger A."/>
            <person name="Hillier L."/>
            <person name="Hinrichs A.S."/>
            <person name="Holmes I."/>
            <person name="Hoskins R.A."/>
            <person name="Hubisz M.J."/>
            <person name="Hultmark D."/>
            <person name="Huntley M.A."/>
            <person name="Jaffe D.B."/>
            <person name="Jagadeeshan S."/>
            <person name="Jeck W.R."/>
            <person name="Johnson J."/>
            <person name="Jones C.D."/>
            <person name="Jordan W.C."/>
            <person name="Karpen G.H."/>
            <person name="Kataoka E."/>
            <person name="Keightley P.D."/>
            <person name="Kheradpour P."/>
            <person name="Kirkness E.F."/>
            <person name="Koerich L.B."/>
            <person name="Kristiansen K."/>
            <person name="Kudrna D."/>
            <person name="Kulathinal R.J."/>
            <person name="Kumar S."/>
            <person name="Kwok R."/>
            <person name="Lander E."/>
            <person name="Langley C.H."/>
            <person name="Lapoint R."/>
            <person name="Lazzaro B.P."/>
            <person name="Lee S.J."/>
            <person name="Levesque L."/>
            <person name="Li R."/>
            <person name="Lin C.F."/>
            <person name="Lin M.F."/>
            <person name="Lindblad-Toh K."/>
            <person name="Llopart A."/>
            <person name="Long M."/>
            <person name="Low L."/>
            <person name="Lozovsky E."/>
            <person name="Lu J."/>
            <person name="Luo M."/>
            <person name="Machado C.A."/>
            <person name="Makalowski W."/>
            <person name="Marzo M."/>
            <person name="Matsuda M."/>
            <person name="Matzkin L."/>
            <person name="McAllister B."/>
            <person name="McBride C.S."/>
            <person name="McKernan B."/>
            <person name="McKernan K."/>
            <person name="Mendez-Lago M."/>
            <person name="Minx P."/>
            <person name="Mollenhauer M.U."/>
            <person name="Montooth K."/>
            <person name="Mount S.M."/>
            <person name="Mu X."/>
            <person name="Myers E."/>
            <person name="Negre B."/>
            <person name="Newfeld S."/>
            <person name="Nielsen R."/>
            <person name="Noor M.A."/>
            <person name="O'Grady P."/>
            <person name="Pachter L."/>
            <person name="Papaceit M."/>
            <person name="Parisi M.J."/>
            <person name="Parisi M."/>
            <person name="Parts L."/>
            <person name="Pedersen J.S."/>
            <person name="Pesole G."/>
            <person name="Phillippy A.M."/>
            <person name="Ponting C.P."/>
            <person name="Pop M."/>
            <person name="Porcelli D."/>
            <person name="Powell J.R."/>
            <person name="Prohaska S."/>
            <person name="Pruitt K."/>
            <person name="Puig M."/>
            <person name="Quesneville H."/>
            <person name="Ram K.R."/>
            <person name="Rand D."/>
            <person name="Rasmussen M.D."/>
            <person name="Reed L.K."/>
            <person name="Reenan R."/>
            <person name="Reily A."/>
            <person name="Remington K.A."/>
            <person name="Rieger T.T."/>
            <person name="Ritchie M.G."/>
            <person name="Robin C."/>
            <person name="Rogers Y.H."/>
            <person name="Rohde C."/>
            <person name="Rozas J."/>
            <person name="Rubenfield M.J."/>
            <person name="Ruiz A."/>
            <person name="Russo S."/>
            <person name="Salzberg S.L."/>
            <person name="Sanchez-Gracia A."/>
            <person name="Saranga D.J."/>
            <person name="Sato H."/>
            <person name="Schaeffer S.W."/>
            <person name="Schatz M.C."/>
            <person name="Schlenke T."/>
            <person name="Schwartz R."/>
            <person name="Segarra C."/>
            <person name="Singh R.S."/>
            <person name="Sirot L."/>
            <person name="Sirota M."/>
            <person name="Sisneros N.B."/>
            <person name="Smith C.D."/>
            <person name="Smith T.F."/>
            <person name="Spieth J."/>
            <person name="Stage D.E."/>
            <person name="Stark A."/>
            <person name="Stephan W."/>
            <person name="Strausberg R.L."/>
            <person name="Strempel S."/>
            <person name="Sturgill D."/>
            <person name="Sutton G."/>
            <person name="Sutton G.G."/>
            <person name="Tao W."/>
            <person name="Teichmann S."/>
            <person name="Tobari Y.N."/>
            <person name="Tomimura Y."/>
            <person name="Tsolas J.M."/>
            <person name="Valente V.L."/>
            <person name="Venter E."/>
            <person name="Venter J.C."/>
            <person name="Vicario S."/>
            <person name="Vieira F.G."/>
            <person name="Vilella A.J."/>
            <person name="Villasante A."/>
            <person name="Walenz B."/>
            <person name="Wang J."/>
            <person name="Wasserman M."/>
            <person name="Watts T."/>
            <person name="Wilson D."/>
            <person name="Wilson R.K."/>
            <person name="Wing R.A."/>
            <person name="Wolfner M.F."/>
            <person name="Wong A."/>
            <person name="Wong G.K."/>
            <person name="Wu C.I."/>
            <person name="Wu G."/>
            <person name="Yamamoto D."/>
            <person name="Yang H.P."/>
            <person name="Yang S.P."/>
            <person name="Yorke J.A."/>
            <person name="Yoshida K."/>
            <person name="Zdobnov E."/>
            <person name="Zhang P."/>
            <person name="Zhang Y."/>
            <person name="Zimin A.V."/>
            <person name="Baldwin J."/>
            <person name="Abdouelleil A."/>
            <person name="Abdulkadir J."/>
            <person name="Abebe A."/>
            <person name="Abera B."/>
            <person name="Abreu J."/>
            <person name="Acer S.C."/>
            <person name="Aftuck L."/>
            <person name="Alexander A."/>
            <person name="An P."/>
            <person name="Anderson E."/>
            <person name="Anderson S."/>
            <person name="Arachi H."/>
            <person name="Azer M."/>
            <person name="Bachantsang P."/>
            <person name="Barry A."/>
            <person name="Bayul T."/>
            <person name="Berlin A."/>
            <person name="Bessette D."/>
            <person name="Bloom T."/>
            <person name="Blye J."/>
            <person name="Boguslavskiy L."/>
            <person name="Bonnet C."/>
            <person name="Boukhgalter B."/>
            <person name="Bourzgui I."/>
            <person name="Brown A."/>
            <person name="Cahill P."/>
            <person name="Channer S."/>
            <person name="Cheshatsang Y."/>
            <person name="Chuda L."/>
            <person name="Citroen M."/>
            <person name="Collymore A."/>
            <person name="Cooke P."/>
            <person name="Costello M."/>
            <person name="D'Aco K."/>
            <person name="Daza R."/>
            <person name="De Haan G."/>
            <person name="DeGray S."/>
            <person name="DeMaso C."/>
            <person name="Dhargay N."/>
            <person name="Dooley K."/>
            <person name="Dooley E."/>
            <person name="Doricent M."/>
            <person name="Dorje P."/>
            <person name="Dorjee K."/>
            <person name="Dupes A."/>
            <person name="Elong R."/>
            <person name="Falk J."/>
            <person name="Farina A."/>
            <person name="Faro S."/>
            <person name="Ferguson D."/>
            <person name="Fisher S."/>
            <person name="Foley C.D."/>
            <person name="Franke A."/>
            <person name="Friedrich D."/>
            <person name="Gadbois L."/>
            <person name="Gearin G."/>
            <person name="Gearin C.R."/>
            <person name="Giannoukos G."/>
            <person name="Goode T."/>
            <person name="Graham J."/>
            <person name="Grandbois E."/>
            <person name="Grewal S."/>
            <person name="Gyaltsen K."/>
            <person name="Hafez N."/>
            <person name="Hagos B."/>
            <person name="Hall J."/>
            <person name="Henson C."/>
            <person name="Hollinger A."/>
            <person name="Honan T."/>
            <person name="Huard M.D."/>
            <person name="Hughes L."/>
            <person name="Hurhula B."/>
            <person name="Husby M.E."/>
            <person name="Kamat A."/>
            <person name="Kanga B."/>
            <person name="Kashin S."/>
            <person name="Khazanovich D."/>
            <person name="Kisner P."/>
            <person name="Lance K."/>
            <person name="Lara M."/>
            <person name="Lee W."/>
            <person name="Lennon N."/>
            <person name="Letendre F."/>
            <person name="LeVine R."/>
            <person name="Lipovsky A."/>
            <person name="Liu X."/>
            <person name="Liu J."/>
            <person name="Liu S."/>
            <person name="Lokyitsang T."/>
            <person name="Lokyitsang Y."/>
            <person name="Lubonja R."/>
            <person name="Lui A."/>
            <person name="MacDonald P."/>
            <person name="Magnisalis V."/>
            <person name="Maru K."/>
            <person name="Matthews C."/>
            <person name="McCusker W."/>
            <person name="McDonough S."/>
            <person name="Mehta T."/>
            <person name="Meldrim J."/>
            <person name="Meneus L."/>
            <person name="Mihai O."/>
            <person name="Mihalev A."/>
            <person name="Mihova T."/>
            <person name="Mittelman R."/>
            <person name="Mlenga V."/>
            <person name="Montmayeur A."/>
            <person name="Mulrain L."/>
            <person name="Navidi A."/>
            <person name="Naylor J."/>
            <person name="Negash T."/>
            <person name="Nguyen T."/>
            <person name="Nguyen N."/>
            <person name="Nicol R."/>
            <person name="Norbu C."/>
            <person name="Norbu N."/>
            <person name="Novod N."/>
            <person name="O'Neill B."/>
            <person name="Osman S."/>
            <person name="Markiewicz E."/>
            <person name="Oyono O.L."/>
            <person name="Patti C."/>
            <person name="Phunkhang P."/>
            <person name="Pierre F."/>
            <person name="Priest M."/>
            <person name="Raghuraman S."/>
            <person name="Rege F."/>
            <person name="Reyes R."/>
            <person name="Rise C."/>
            <person name="Rogov P."/>
            <person name="Ross K."/>
            <person name="Ryan E."/>
            <person name="Settipalli S."/>
            <person name="Shea T."/>
            <person name="Sherpa N."/>
            <person name="Shi L."/>
            <person name="Shih D."/>
            <person name="Sparrow T."/>
            <person name="Spaulding J."/>
            <person name="Stalker J."/>
            <person name="Stange-Thomann N."/>
            <person name="Stavropoulos S."/>
            <person name="Stone C."/>
            <person name="Strader C."/>
            <person name="Tesfaye S."/>
            <person name="Thomson T."/>
            <person name="Thoulutsang Y."/>
            <person name="Thoulutsang D."/>
            <person name="Topham K."/>
            <person name="Topping I."/>
            <person name="Tsamla T."/>
            <person name="Vassiliev H."/>
            <person name="Vo A."/>
            <person name="Wangchuk T."/>
            <person name="Wangdi T."/>
            <person name="Weiand M."/>
            <person name="Wilkinson J."/>
            <person name="Wilson A."/>
            <person name="Yadav S."/>
            <person name="Young G."/>
            <person name="Yu Q."/>
            <person name="Zembek L."/>
            <person name="Zhong D."/>
            <person name="Zimmer A."/>
            <person name="Zwirko Z."/>
            <person name="Jaffe D.B."/>
            <person name="Alvarez P."/>
            <person name="Brockman W."/>
            <person name="Butler J."/>
            <person name="Chin C."/>
            <person name="Gnerre S."/>
            <person name="Grabherr M."/>
            <person name="Kleber M."/>
            <person name="Mauceli E."/>
            <person name="MacCallum I."/>
        </authorList>
    </citation>
    <scope>NUCLEOTIDE SEQUENCE [LARGE SCALE GENOMIC DNA]</scope>
    <source>
        <strain evidence="9">white501</strain>
    </source>
</reference>
<evidence type="ECO:0000313" key="8">
    <source>
        <dbReference type="EMBL" id="EDX17405.1"/>
    </source>
</evidence>
<evidence type="ECO:0000313" key="9">
    <source>
        <dbReference type="Proteomes" id="UP000000304"/>
    </source>
</evidence>
<comment type="pathway">
    <text evidence="2">Cofactor metabolism; pyridoxal 5'-phosphate salvage; pyridoxal 5'-phosphate from pyridoxamine 5'-phosphate: step 1/1.</text>
</comment>
<evidence type="ECO:0000256" key="6">
    <source>
        <dbReference type="ARBA" id="ARBA00022643"/>
    </source>
</evidence>
<dbReference type="Gene3D" id="2.30.110.10">
    <property type="entry name" value="Electron Transport, Fmn-binding Protein, Chain A"/>
    <property type="match status" value="2"/>
</dbReference>
<proteinExistence type="predicted"/>
<dbReference type="OrthoDB" id="303614at2759"/>
<dbReference type="UniPathway" id="UPA01068">
    <property type="reaction ID" value="UER00304"/>
</dbReference>
<evidence type="ECO:0000256" key="1">
    <source>
        <dbReference type="ARBA" id="ARBA00001917"/>
    </source>
</evidence>
<evidence type="ECO:0000256" key="7">
    <source>
        <dbReference type="ARBA" id="ARBA00023002"/>
    </source>
</evidence>
<dbReference type="PhylomeDB" id="B4R6H5"/>
<name>B4R6H5_DROSI</name>
<dbReference type="Proteomes" id="UP000000304">
    <property type="component" value="Chromosome X"/>
</dbReference>
<dbReference type="PANTHER" id="PTHR10851:SF4">
    <property type="entry name" value="PYRIDOXAL 5'-PHOSPHATE SYNTHASE"/>
    <property type="match status" value="1"/>
</dbReference>
<dbReference type="STRING" id="7240.B4R6H5"/>
<dbReference type="GO" id="GO:0010181">
    <property type="term" value="F:FMN binding"/>
    <property type="evidence" value="ECO:0007669"/>
    <property type="project" value="InterPro"/>
</dbReference>
<dbReference type="EMBL" id="CM000366">
    <property type="protein sequence ID" value="EDX17405.1"/>
    <property type="molecule type" value="Genomic_DNA"/>
</dbReference>
<dbReference type="InterPro" id="IPR012349">
    <property type="entry name" value="Split_barrel_FMN-bd"/>
</dbReference>
<sequence>MTSSLAKIEDFPPDPVEFFKKILQEAAKGHPDGFMQEMNLATVDEEYGVLNRTVLYRGLTQDNCVFYITHRYVRNFKNLQANPKACITFYMPDVKDGAGNQSTWQEYGVLNRTVLYRGLTQDNCVFYITHRYVRNFKNLQANPKACITFYMPDVKDGAGNQSTWQVRLIGATAVELAQSEMDALWAKENLAAQIRGHICPCGEPINYDELKAKHDQFLQDHRGKSIERPASYTAWKFQPQRWDFLKVGLDQIADRVQYRLQKDGKWASMHVST</sequence>
<dbReference type="GO" id="GO:0008615">
    <property type="term" value="P:pyridoxine biosynthetic process"/>
    <property type="evidence" value="ECO:0007669"/>
    <property type="project" value="InterPro"/>
</dbReference>
<keyword evidence="7" id="KW-0560">Oxidoreductase</keyword>
<dbReference type="PANTHER" id="PTHR10851">
    <property type="entry name" value="PYRIDOXINE-5-PHOSPHATE OXIDASE"/>
    <property type="match status" value="1"/>
</dbReference>
<accession>B4R6H5</accession>
<keyword evidence="6" id="KW-0288">FMN</keyword>
<comment type="cofactor">
    <cofactor evidence="1">
        <name>FMN</name>
        <dbReference type="ChEBI" id="CHEBI:58210"/>
    </cofactor>
</comment>
<dbReference type="GO" id="GO:0004733">
    <property type="term" value="F:pyridoxamine phosphate oxidase activity"/>
    <property type="evidence" value="ECO:0007669"/>
    <property type="project" value="UniProtKB-EC"/>
</dbReference>
<keyword evidence="5" id="KW-0285">Flavoprotein</keyword>
<evidence type="ECO:0000256" key="2">
    <source>
        <dbReference type="ARBA" id="ARBA00004738"/>
    </source>
</evidence>
<dbReference type="OMA" id="ITHRYTR"/>
<keyword evidence="9" id="KW-1185">Reference proteome</keyword>
<dbReference type="EC" id="1.4.3.5" evidence="4"/>
<gene>
    <name evidence="8" type="primary">Dsim\GD16121</name>
    <name evidence="8" type="ORF">Dsim_GD16121</name>
</gene>
<dbReference type="AlphaFoldDB" id="B4R6H5"/>
<comment type="pathway">
    <text evidence="3">Cofactor metabolism; pyridoxal 5'-phosphate salvage; pyridoxal 5'-phosphate from pyridoxine 5'-phosphate: step 1/1.</text>
</comment>
<dbReference type="HOGENOM" id="CLU_032263_3_0_1"/>
<organism evidence="8 9">
    <name type="scientific">Drosophila simulans</name>
    <name type="common">Fruit fly</name>
    <dbReference type="NCBI Taxonomy" id="7240"/>
    <lineage>
        <taxon>Eukaryota</taxon>
        <taxon>Metazoa</taxon>
        <taxon>Ecdysozoa</taxon>
        <taxon>Arthropoda</taxon>
        <taxon>Hexapoda</taxon>
        <taxon>Insecta</taxon>
        <taxon>Pterygota</taxon>
        <taxon>Neoptera</taxon>
        <taxon>Endopterygota</taxon>
        <taxon>Diptera</taxon>
        <taxon>Brachycera</taxon>
        <taxon>Muscomorpha</taxon>
        <taxon>Ephydroidea</taxon>
        <taxon>Drosophilidae</taxon>
        <taxon>Drosophila</taxon>
        <taxon>Sophophora</taxon>
    </lineage>
</organism>
<evidence type="ECO:0000256" key="4">
    <source>
        <dbReference type="ARBA" id="ARBA00012801"/>
    </source>
</evidence>
<evidence type="ECO:0000256" key="3">
    <source>
        <dbReference type="ARBA" id="ARBA00005037"/>
    </source>
</evidence>